<proteinExistence type="predicted"/>
<dbReference type="Proteomes" id="UP000828390">
    <property type="component" value="Unassembled WGS sequence"/>
</dbReference>
<reference evidence="1" key="2">
    <citation type="submission" date="2020-11" db="EMBL/GenBank/DDBJ databases">
        <authorList>
            <person name="McCartney M.A."/>
            <person name="Auch B."/>
            <person name="Kono T."/>
            <person name="Mallez S."/>
            <person name="Becker A."/>
            <person name="Gohl D.M."/>
            <person name="Silverstein K.A.T."/>
            <person name="Koren S."/>
            <person name="Bechman K.B."/>
            <person name="Herman A."/>
            <person name="Abrahante J.E."/>
            <person name="Garbe J."/>
        </authorList>
    </citation>
    <scope>NUCLEOTIDE SEQUENCE</scope>
    <source>
        <strain evidence="1">Duluth1</strain>
        <tissue evidence="1">Whole animal</tissue>
    </source>
</reference>
<evidence type="ECO:0000313" key="1">
    <source>
        <dbReference type="EMBL" id="KAH3842820.1"/>
    </source>
</evidence>
<dbReference type="EMBL" id="JAIWYP010000004">
    <property type="protein sequence ID" value="KAH3842820.1"/>
    <property type="molecule type" value="Genomic_DNA"/>
</dbReference>
<protein>
    <submittedName>
        <fullName evidence="1">Uncharacterized protein</fullName>
    </submittedName>
</protein>
<dbReference type="AlphaFoldDB" id="A0A9D4QUM7"/>
<evidence type="ECO:0000313" key="2">
    <source>
        <dbReference type="Proteomes" id="UP000828390"/>
    </source>
</evidence>
<organism evidence="1 2">
    <name type="scientific">Dreissena polymorpha</name>
    <name type="common">Zebra mussel</name>
    <name type="synonym">Mytilus polymorpha</name>
    <dbReference type="NCBI Taxonomy" id="45954"/>
    <lineage>
        <taxon>Eukaryota</taxon>
        <taxon>Metazoa</taxon>
        <taxon>Spiralia</taxon>
        <taxon>Lophotrochozoa</taxon>
        <taxon>Mollusca</taxon>
        <taxon>Bivalvia</taxon>
        <taxon>Autobranchia</taxon>
        <taxon>Heteroconchia</taxon>
        <taxon>Euheterodonta</taxon>
        <taxon>Imparidentia</taxon>
        <taxon>Neoheterodontei</taxon>
        <taxon>Myida</taxon>
        <taxon>Dreissenoidea</taxon>
        <taxon>Dreissenidae</taxon>
        <taxon>Dreissena</taxon>
    </lineage>
</organism>
<keyword evidence="2" id="KW-1185">Reference proteome</keyword>
<gene>
    <name evidence="1" type="ORF">DPMN_116324</name>
</gene>
<sequence length="86" mass="9476">MQRFKGSADWSYAFLGRHQLSIRRRTHNAQKLSSDFETQLVGSSSASSFGITSNGTTICLRLGTLIRHPSPSIFHTAQQSPPRVAS</sequence>
<reference evidence="1" key="1">
    <citation type="journal article" date="2019" name="bioRxiv">
        <title>The Genome of the Zebra Mussel, Dreissena polymorpha: A Resource for Invasive Species Research.</title>
        <authorList>
            <person name="McCartney M.A."/>
            <person name="Auch B."/>
            <person name="Kono T."/>
            <person name="Mallez S."/>
            <person name="Zhang Y."/>
            <person name="Obille A."/>
            <person name="Becker A."/>
            <person name="Abrahante J.E."/>
            <person name="Garbe J."/>
            <person name="Badalamenti J.P."/>
            <person name="Herman A."/>
            <person name="Mangelson H."/>
            <person name="Liachko I."/>
            <person name="Sullivan S."/>
            <person name="Sone E.D."/>
            <person name="Koren S."/>
            <person name="Silverstein K.A.T."/>
            <person name="Beckman K.B."/>
            <person name="Gohl D.M."/>
        </authorList>
    </citation>
    <scope>NUCLEOTIDE SEQUENCE</scope>
    <source>
        <strain evidence="1">Duluth1</strain>
        <tissue evidence="1">Whole animal</tissue>
    </source>
</reference>
<comment type="caution">
    <text evidence="1">The sequence shown here is derived from an EMBL/GenBank/DDBJ whole genome shotgun (WGS) entry which is preliminary data.</text>
</comment>
<accession>A0A9D4QUM7</accession>
<name>A0A9D4QUM7_DREPO</name>